<dbReference type="PROSITE" id="PS51013">
    <property type="entry name" value="PANNEXIN"/>
    <property type="match status" value="1"/>
</dbReference>
<dbReference type="InterPro" id="IPR000990">
    <property type="entry name" value="Innexin"/>
</dbReference>
<organism evidence="14">
    <name type="scientific">Harpegnathos saltator</name>
    <name type="common">Jerdon's jumping ant</name>
    <dbReference type="NCBI Taxonomy" id="610380"/>
    <lineage>
        <taxon>Eukaryota</taxon>
        <taxon>Metazoa</taxon>
        <taxon>Ecdysozoa</taxon>
        <taxon>Arthropoda</taxon>
        <taxon>Hexapoda</taxon>
        <taxon>Insecta</taxon>
        <taxon>Pterygota</taxon>
        <taxon>Neoptera</taxon>
        <taxon>Endopterygota</taxon>
        <taxon>Hymenoptera</taxon>
        <taxon>Apocrita</taxon>
        <taxon>Aculeata</taxon>
        <taxon>Formicoidea</taxon>
        <taxon>Formicidae</taxon>
        <taxon>Ponerinae</taxon>
        <taxon>Ponerini</taxon>
        <taxon>Harpegnathos</taxon>
    </lineage>
</organism>
<dbReference type="AlphaFoldDB" id="E2BKJ4"/>
<evidence type="ECO:0000313" key="13">
    <source>
        <dbReference type="EMBL" id="EFN83781.1"/>
    </source>
</evidence>
<protein>
    <recommendedName>
        <fullName evidence="12">Innexin</fullName>
    </recommendedName>
</protein>
<evidence type="ECO:0000256" key="1">
    <source>
        <dbReference type="ARBA" id="ARBA00004610"/>
    </source>
</evidence>
<dbReference type="GO" id="GO:0005243">
    <property type="term" value="F:gap junction channel activity"/>
    <property type="evidence" value="ECO:0007669"/>
    <property type="project" value="TreeGrafter"/>
</dbReference>
<keyword evidence="11 12" id="KW-0407">Ion channel</keyword>
<dbReference type="PRINTS" id="PR01262">
    <property type="entry name" value="INNEXIN"/>
</dbReference>
<comment type="caution">
    <text evidence="12">Lacks conserved residue(s) required for the propagation of feature annotation.</text>
</comment>
<dbReference type="GO" id="GO:0005886">
    <property type="term" value="C:plasma membrane"/>
    <property type="evidence" value="ECO:0007669"/>
    <property type="project" value="UniProtKB-SubCell"/>
</dbReference>
<dbReference type="InParanoid" id="E2BKJ4"/>
<keyword evidence="3 12" id="KW-0813">Transport</keyword>
<evidence type="ECO:0000256" key="11">
    <source>
        <dbReference type="ARBA" id="ARBA00023303"/>
    </source>
</evidence>
<keyword evidence="14" id="KW-1185">Reference proteome</keyword>
<dbReference type="OrthoDB" id="5867527at2759"/>
<proteinExistence type="inferred from homology"/>
<evidence type="ECO:0000256" key="10">
    <source>
        <dbReference type="ARBA" id="ARBA00023136"/>
    </source>
</evidence>
<dbReference type="Proteomes" id="UP000008237">
    <property type="component" value="Unassembled WGS sequence"/>
</dbReference>
<comment type="similarity">
    <text evidence="12">Belongs to the pannexin family.</text>
</comment>
<keyword evidence="6" id="KW-0303">Gap junction</keyword>
<keyword evidence="5 12" id="KW-0812">Transmembrane</keyword>
<gene>
    <name evidence="12" type="primary">inx</name>
    <name evidence="13" type="ORF">EAI_16383</name>
</gene>
<dbReference type="Pfam" id="PF00876">
    <property type="entry name" value="Innexin"/>
    <property type="match status" value="1"/>
</dbReference>
<dbReference type="EMBL" id="GL448810">
    <property type="protein sequence ID" value="EFN83781.1"/>
    <property type="molecule type" value="Genomic_DNA"/>
</dbReference>
<reference evidence="13 14" key="1">
    <citation type="journal article" date="2010" name="Science">
        <title>Genomic comparison of the ants Camponotus floridanus and Harpegnathos saltator.</title>
        <authorList>
            <person name="Bonasio R."/>
            <person name="Zhang G."/>
            <person name="Ye C."/>
            <person name="Mutti N.S."/>
            <person name="Fang X."/>
            <person name="Qin N."/>
            <person name="Donahue G."/>
            <person name="Yang P."/>
            <person name="Li Q."/>
            <person name="Li C."/>
            <person name="Zhang P."/>
            <person name="Huang Z."/>
            <person name="Berger S.L."/>
            <person name="Reinberg D."/>
            <person name="Wang J."/>
            <person name="Liebig J."/>
        </authorList>
    </citation>
    <scope>NUCLEOTIDE SEQUENCE [LARGE SCALE GENOMIC DNA]</scope>
    <source>
        <strain evidence="13 14">R22 G/1</strain>
    </source>
</reference>
<dbReference type="PANTHER" id="PTHR11893">
    <property type="entry name" value="INNEXIN"/>
    <property type="match status" value="1"/>
</dbReference>
<evidence type="ECO:0000256" key="12">
    <source>
        <dbReference type="RuleBase" id="RU010713"/>
    </source>
</evidence>
<dbReference type="OMA" id="DWADRMS"/>
<feature type="transmembrane region" description="Helical" evidence="12">
    <location>
        <begin position="269"/>
        <end position="293"/>
    </location>
</feature>
<comment type="function">
    <text evidence="12">Structural component of the gap junctions.</text>
</comment>
<evidence type="ECO:0000256" key="5">
    <source>
        <dbReference type="ARBA" id="ARBA00022692"/>
    </source>
</evidence>
<accession>E2BKJ4</accession>
<evidence type="ECO:0000256" key="2">
    <source>
        <dbReference type="ARBA" id="ARBA00004651"/>
    </source>
</evidence>
<dbReference type="PANTHER" id="PTHR11893:SF43">
    <property type="entry name" value="INNEXIN INX4-RELATED"/>
    <property type="match status" value="1"/>
</dbReference>
<keyword evidence="10 12" id="KW-0472">Membrane</keyword>
<dbReference type="GO" id="GO:0005921">
    <property type="term" value="C:gap junction"/>
    <property type="evidence" value="ECO:0007669"/>
    <property type="project" value="UniProtKB-SubCell"/>
</dbReference>
<dbReference type="GO" id="GO:0034220">
    <property type="term" value="P:monoatomic ion transmembrane transport"/>
    <property type="evidence" value="ECO:0007669"/>
    <property type="project" value="UniProtKB-KW"/>
</dbReference>
<evidence type="ECO:0000256" key="3">
    <source>
        <dbReference type="ARBA" id="ARBA00022448"/>
    </source>
</evidence>
<dbReference type="STRING" id="610380.E2BKJ4"/>
<evidence type="ECO:0000256" key="4">
    <source>
        <dbReference type="ARBA" id="ARBA00022475"/>
    </source>
</evidence>
<sequence>MLDLFAPIKCLLREESVCIDNVIFRLHSRVTVLLLVVCTILVTAKQYIGEPISCMTDGTIDKDSVNAYCWIYSTFTVSRHLNGVPGQSVASAGVGQALPDDEARHHRYYQWVCFVLGLQAILFYVPRALWGVWERGTVGSLSRDLASPFLRDVWTAERKQQLVDYFTRTHLHGHNFYALRFLACELLNFLNSMGQIYLLDVFLEGQFRRYGPLVSAFALEENPYDRVDPMARLFPKMTKCTIHSFGPAGSVQTHDALCVLPLNVVNEKIFVVLWFWLVFLAAASLLAVVYRIIVFSQSWTRVYLLRGAARVLRRSKAERVVRVFHFGDWFLLQQLAENVNPLVYQELVNEIAKAFATKSFTNLA</sequence>
<evidence type="ECO:0000313" key="14">
    <source>
        <dbReference type="Proteomes" id="UP000008237"/>
    </source>
</evidence>
<keyword evidence="8 12" id="KW-1133">Transmembrane helix</keyword>
<evidence type="ECO:0000256" key="6">
    <source>
        <dbReference type="ARBA" id="ARBA00022868"/>
    </source>
</evidence>
<comment type="subcellular location">
    <subcellularLocation>
        <location evidence="1">Cell junction</location>
        <location evidence="1">Gap junction</location>
    </subcellularLocation>
    <subcellularLocation>
        <location evidence="2 12">Cell membrane</location>
        <topology evidence="2 12">Multi-pass membrane protein</topology>
    </subcellularLocation>
</comment>
<evidence type="ECO:0000256" key="8">
    <source>
        <dbReference type="ARBA" id="ARBA00022989"/>
    </source>
</evidence>
<evidence type="ECO:0000256" key="7">
    <source>
        <dbReference type="ARBA" id="ARBA00022949"/>
    </source>
</evidence>
<keyword evidence="7" id="KW-0965">Cell junction</keyword>
<keyword evidence="9 12" id="KW-0406">Ion transport</keyword>
<keyword evidence="4" id="KW-1003">Cell membrane</keyword>
<name>E2BKJ4_HARSA</name>
<evidence type="ECO:0000256" key="9">
    <source>
        <dbReference type="ARBA" id="ARBA00023065"/>
    </source>
</evidence>
<dbReference type="GO" id="GO:0007602">
    <property type="term" value="P:phototransduction"/>
    <property type="evidence" value="ECO:0007669"/>
    <property type="project" value="TreeGrafter"/>
</dbReference>